<evidence type="ECO:0000256" key="1">
    <source>
        <dbReference type="SAM" id="Phobius"/>
    </source>
</evidence>
<keyword evidence="1" id="KW-1133">Transmembrane helix</keyword>
<evidence type="ECO:0000313" key="2">
    <source>
        <dbReference type="EMBL" id="REH40990.1"/>
    </source>
</evidence>
<keyword evidence="3" id="KW-1185">Reference proteome</keyword>
<proteinExistence type="predicted"/>
<feature type="transmembrane region" description="Helical" evidence="1">
    <location>
        <begin position="233"/>
        <end position="253"/>
    </location>
</feature>
<keyword evidence="1" id="KW-0472">Membrane</keyword>
<evidence type="ECO:0000313" key="3">
    <source>
        <dbReference type="Proteomes" id="UP000256269"/>
    </source>
</evidence>
<accession>A0A3E0HBP5</accession>
<dbReference type="SUPFAM" id="SSF48452">
    <property type="entry name" value="TPR-like"/>
    <property type="match status" value="1"/>
</dbReference>
<gene>
    <name evidence="2" type="ORF">BCF44_11272</name>
</gene>
<dbReference type="InterPro" id="IPR011990">
    <property type="entry name" value="TPR-like_helical_dom_sf"/>
</dbReference>
<dbReference type="RefSeq" id="WP_116178189.1">
    <property type="nucleotide sequence ID" value="NZ_CP144375.1"/>
</dbReference>
<name>A0A3E0HBP5_9PSEU</name>
<dbReference type="AlphaFoldDB" id="A0A3E0HBP5"/>
<sequence>MGNEWQASREWKDISTKWRLVPTGLRSSRPEDPFAQGWQAMEGGDLAGAQGLFEEACRVRGDGNDYVALGDVSVARRDWPAAESQFQRALLVAPLSILAVLGLALVRAATGQAETAVAELDVLARTRKGDPVIGYYLAVALLARTVEVRTETGDGRLLIGDADQLAQCDALARRVALSGTDDAELLAAGRALLEEVQSGQTWIWTAPQPVAFLGLVAALFGVAPIIVGGLLGSWPLVVAGLVIGAAAVFYAVYQYRRQRWQLRALSR</sequence>
<dbReference type="Proteomes" id="UP000256269">
    <property type="component" value="Unassembled WGS sequence"/>
</dbReference>
<feature type="transmembrane region" description="Helical" evidence="1">
    <location>
        <begin position="210"/>
        <end position="227"/>
    </location>
</feature>
<evidence type="ECO:0008006" key="4">
    <source>
        <dbReference type="Google" id="ProtNLM"/>
    </source>
</evidence>
<protein>
    <recommendedName>
        <fullName evidence="4">Tetratricopeptide repeat protein</fullName>
    </recommendedName>
</protein>
<comment type="caution">
    <text evidence="2">The sequence shown here is derived from an EMBL/GenBank/DDBJ whole genome shotgun (WGS) entry which is preliminary data.</text>
</comment>
<feature type="transmembrane region" description="Helical" evidence="1">
    <location>
        <begin position="86"/>
        <end position="106"/>
    </location>
</feature>
<keyword evidence="1" id="KW-0812">Transmembrane</keyword>
<dbReference type="OrthoDB" id="3690485at2"/>
<reference evidence="2 3" key="1">
    <citation type="submission" date="2018-08" db="EMBL/GenBank/DDBJ databases">
        <title>Genomic Encyclopedia of Archaeal and Bacterial Type Strains, Phase II (KMG-II): from individual species to whole genera.</title>
        <authorList>
            <person name="Goeker M."/>
        </authorList>
    </citation>
    <scope>NUCLEOTIDE SEQUENCE [LARGE SCALE GENOMIC DNA]</scope>
    <source>
        <strain evidence="2 3">DSM 45791</strain>
    </source>
</reference>
<dbReference type="EMBL" id="QUNO01000012">
    <property type="protein sequence ID" value="REH40990.1"/>
    <property type="molecule type" value="Genomic_DNA"/>
</dbReference>
<organism evidence="2 3">
    <name type="scientific">Kutzneria buriramensis</name>
    <dbReference type="NCBI Taxonomy" id="1045776"/>
    <lineage>
        <taxon>Bacteria</taxon>
        <taxon>Bacillati</taxon>
        <taxon>Actinomycetota</taxon>
        <taxon>Actinomycetes</taxon>
        <taxon>Pseudonocardiales</taxon>
        <taxon>Pseudonocardiaceae</taxon>
        <taxon>Kutzneria</taxon>
    </lineage>
</organism>
<dbReference type="Gene3D" id="1.25.40.10">
    <property type="entry name" value="Tetratricopeptide repeat domain"/>
    <property type="match status" value="1"/>
</dbReference>